<evidence type="ECO:0000256" key="1">
    <source>
        <dbReference type="SAM" id="Phobius"/>
    </source>
</evidence>
<dbReference type="Proteomes" id="UP001187192">
    <property type="component" value="Unassembled WGS sequence"/>
</dbReference>
<protein>
    <recommendedName>
        <fullName evidence="2">F-box/LRR-repeat protein 15/At3g58940/PEG3-like LRR domain-containing protein</fullName>
    </recommendedName>
</protein>
<comment type="caution">
    <text evidence="3">The sequence shown here is derived from an EMBL/GenBank/DDBJ whole genome shotgun (WGS) entry which is preliminary data.</text>
</comment>
<organism evidence="3 4">
    <name type="scientific">Ficus carica</name>
    <name type="common">Common fig</name>
    <dbReference type="NCBI Taxonomy" id="3494"/>
    <lineage>
        <taxon>Eukaryota</taxon>
        <taxon>Viridiplantae</taxon>
        <taxon>Streptophyta</taxon>
        <taxon>Embryophyta</taxon>
        <taxon>Tracheophyta</taxon>
        <taxon>Spermatophyta</taxon>
        <taxon>Magnoliopsida</taxon>
        <taxon>eudicotyledons</taxon>
        <taxon>Gunneridae</taxon>
        <taxon>Pentapetalae</taxon>
        <taxon>rosids</taxon>
        <taxon>fabids</taxon>
        <taxon>Rosales</taxon>
        <taxon>Moraceae</taxon>
        <taxon>Ficeae</taxon>
        <taxon>Ficus</taxon>
    </lineage>
</organism>
<feature type="transmembrane region" description="Helical" evidence="1">
    <location>
        <begin position="12"/>
        <end position="31"/>
    </location>
</feature>
<dbReference type="InterPro" id="IPR053772">
    <property type="entry name" value="At1g61320/At1g61330-like"/>
</dbReference>
<dbReference type="PANTHER" id="PTHR34145:SF28">
    <property type="entry name" value="F-BOX DOMAIN-CONTAINING PROTEIN"/>
    <property type="match status" value="1"/>
</dbReference>
<name>A0AA88IT73_FICCA</name>
<gene>
    <name evidence="3" type="ORF">TIFTF001_026271</name>
</gene>
<evidence type="ECO:0000313" key="4">
    <source>
        <dbReference type="Proteomes" id="UP001187192"/>
    </source>
</evidence>
<proteinExistence type="predicted"/>
<dbReference type="AlphaFoldDB" id="A0AA88IT73"/>
<dbReference type="PANTHER" id="PTHR34145">
    <property type="entry name" value="OS02G0105600 PROTEIN"/>
    <property type="match status" value="1"/>
</dbReference>
<reference evidence="3" key="1">
    <citation type="submission" date="2023-07" db="EMBL/GenBank/DDBJ databases">
        <title>draft genome sequence of fig (Ficus carica).</title>
        <authorList>
            <person name="Takahashi T."/>
            <person name="Nishimura K."/>
        </authorList>
    </citation>
    <scope>NUCLEOTIDE SEQUENCE</scope>
</reference>
<sequence length="249" mass="28670">MAKQRKIRNPRPFSRIEYLICLMLLSISYWLTAYHSRRTNEHPFQAIETHGLRFLCWTLTIRGKESFLEMDFFGAGWRIDSWLRFLVTKLVKELDLCVKERRYVKYSLPHSILRLSSMTHLKLDGLELEMLSPINLPSLEVLHLIDIQMEDLVLLDFMVGCPSLANLHIDCCSGLLHPQVLSLSLKTVEFRTGGRFCDCQTIKVHSPKLDSFVFDGRHGGHKCNINLAPCGTIRNVSFTNACFECPRVG</sequence>
<dbReference type="InterPro" id="IPR055411">
    <property type="entry name" value="LRR_FXL15/At3g58940/PEG3-like"/>
</dbReference>
<dbReference type="InterPro" id="IPR032675">
    <property type="entry name" value="LRR_dom_sf"/>
</dbReference>
<evidence type="ECO:0000259" key="2">
    <source>
        <dbReference type="Pfam" id="PF24758"/>
    </source>
</evidence>
<dbReference type="Gene3D" id="3.80.10.10">
    <property type="entry name" value="Ribonuclease Inhibitor"/>
    <property type="match status" value="1"/>
</dbReference>
<dbReference type="SUPFAM" id="SSF52058">
    <property type="entry name" value="L domain-like"/>
    <property type="match status" value="1"/>
</dbReference>
<keyword evidence="1" id="KW-0472">Membrane</keyword>
<dbReference type="Pfam" id="PF24758">
    <property type="entry name" value="LRR_At5g56370"/>
    <property type="match status" value="1"/>
</dbReference>
<keyword evidence="4" id="KW-1185">Reference proteome</keyword>
<accession>A0AA88IT73</accession>
<keyword evidence="1" id="KW-1133">Transmembrane helix</keyword>
<dbReference type="EMBL" id="BTGU01000068">
    <property type="protein sequence ID" value="GMN57183.1"/>
    <property type="molecule type" value="Genomic_DNA"/>
</dbReference>
<feature type="domain" description="F-box/LRR-repeat protein 15/At3g58940/PEG3-like LRR" evidence="2">
    <location>
        <begin position="79"/>
        <end position="217"/>
    </location>
</feature>
<keyword evidence="1" id="KW-0812">Transmembrane</keyword>
<evidence type="ECO:0000313" key="3">
    <source>
        <dbReference type="EMBL" id="GMN57183.1"/>
    </source>
</evidence>